<keyword evidence="2" id="KW-1185">Reference proteome</keyword>
<comment type="caution">
    <text evidence="1">The sequence shown here is derived from an EMBL/GenBank/DDBJ whole genome shotgun (WGS) entry which is preliminary data.</text>
</comment>
<protein>
    <submittedName>
        <fullName evidence="1">Uncharacterized protein</fullName>
    </submittedName>
</protein>
<evidence type="ECO:0000313" key="1">
    <source>
        <dbReference type="EMBL" id="MSS45806.1"/>
    </source>
</evidence>
<evidence type="ECO:0000313" key="2">
    <source>
        <dbReference type="Proteomes" id="UP000466104"/>
    </source>
</evidence>
<name>A0A7K0J768_9ACTN</name>
<accession>A0A7K0J768</accession>
<dbReference type="AlphaFoldDB" id="A0A7K0J768"/>
<sequence length="64" mass="6638">MKMVATAATTRAMTTTRETIRHFGPPGRALLSAWAAELVDGAGSAKGPSCRGDWSAITVMSSKA</sequence>
<reference evidence="1 2" key="1">
    <citation type="submission" date="2019-08" db="EMBL/GenBank/DDBJ databases">
        <title>In-depth cultivation of the pig gut microbiome towards novel bacterial diversity and tailored functional studies.</title>
        <authorList>
            <person name="Wylensek D."/>
            <person name="Hitch T.C.A."/>
            <person name="Clavel T."/>
        </authorList>
    </citation>
    <scope>NUCLEOTIDE SEQUENCE [LARGE SCALE GENOMIC DNA]</scope>
    <source>
        <strain evidence="1 2">WCA-380-WT-3A</strain>
    </source>
</reference>
<organism evidence="1 2">
    <name type="scientific">Cutibacterium porci</name>
    <dbReference type="NCBI Taxonomy" id="2605781"/>
    <lineage>
        <taxon>Bacteria</taxon>
        <taxon>Bacillati</taxon>
        <taxon>Actinomycetota</taxon>
        <taxon>Actinomycetes</taxon>
        <taxon>Propionibacteriales</taxon>
        <taxon>Propionibacteriaceae</taxon>
        <taxon>Cutibacterium</taxon>
    </lineage>
</organism>
<proteinExistence type="predicted"/>
<dbReference type="EMBL" id="VUMG01000002">
    <property type="protein sequence ID" value="MSS45806.1"/>
    <property type="molecule type" value="Genomic_DNA"/>
</dbReference>
<gene>
    <name evidence="1" type="ORF">FYJ43_07100</name>
</gene>
<dbReference type="Proteomes" id="UP000466104">
    <property type="component" value="Unassembled WGS sequence"/>
</dbReference>